<feature type="domain" description="HTH LytTR-type" evidence="2">
    <location>
        <begin position="192"/>
        <end position="278"/>
    </location>
</feature>
<dbReference type="EMBL" id="CP018228">
    <property type="protein sequence ID" value="API50820.1"/>
    <property type="molecule type" value="Genomic_DNA"/>
</dbReference>
<feature type="transmembrane region" description="Helical" evidence="1">
    <location>
        <begin position="41"/>
        <end position="59"/>
    </location>
</feature>
<evidence type="ECO:0000259" key="2">
    <source>
        <dbReference type="PROSITE" id="PS50930"/>
    </source>
</evidence>
<keyword evidence="1" id="KW-1133">Transmembrane helix</keyword>
<gene>
    <name evidence="3" type="ORF">BMW22_03455</name>
</gene>
<keyword evidence="3" id="KW-0238">DNA-binding</keyword>
<feature type="transmembrane region" description="Helical" evidence="1">
    <location>
        <begin position="143"/>
        <end position="161"/>
    </location>
</feature>
<keyword evidence="1" id="KW-0472">Membrane</keyword>
<dbReference type="AlphaFoldDB" id="A0A1L3Z5I6"/>
<reference evidence="3 4" key="1">
    <citation type="submission" date="2016-11" db="EMBL/GenBank/DDBJ databases">
        <title>Rhizobium leguminosarum bv. viciae strain Vaf12 isolated from Vavilovia formosa root nodules from Russia, Dagestan.</title>
        <authorList>
            <person name="Kimeklis A."/>
        </authorList>
    </citation>
    <scope>NUCLEOTIDE SEQUENCE [LARGE SCALE GENOMIC DNA]</scope>
    <source>
        <strain evidence="3 4">Vaf-108</strain>
    </source>
</reference>
<organism evidence="3 4">
    <name type="scientific">Rhizobium leguminosarum</name>
    <dbReference type="NCBI Taxonomy" id="384"/>
    <lineage>
        <taxon>Bacteria</taxon>
        <taxon>Pseudomonadati</taxon>
        <taxon>Pseudomonadota</taxon>
        <taxon>Alphaproteobacteria</taxon>
        <taxon>Hyphomicrobiales</taxon>
        <taxon>Rhizobiaceae</taxon>
        <taxon>Rhizobium/Agrobacterium group</taxon>
        <taxon>Rhizobium</taxon>
    </lineage>
</organism>
<dbReference type="GO" id="GO:0003677">
    <property type="term" value="F:DNA binding"/>
    <property type="evidence" value="ECO:0007669"/>
    <property type="project" value="UniProtKB-KW"/>
</dbReference>
<dbReference type="Gene3D" id="2.40.50.1020">
    <property type="entry name" value="LytTr DNA-binding domain"/>
    <property type="match status" value="1"/>
</dbReference>
<protein>
    <submittedName>
        <fullName evidence="3">DNA-binding protein</fullName>
    </submittedName>
</protein>
<dbReference type="InterPro" id="IPR012362">
    <property type="entry name" value="LytTR_TM"/>
</dbReference>
<dbReference type="Proteomes" id="UP000183050">
    <property type="component" value="Chromosome"/>
</dbReference>
<keyword evidence="1" id="KW-0812">Transmembrane</keyword>
<sequence>MFPPRLHPPQSEPRERQENFVIYLFLQSTLRELQVFLHSRRFWGTFAAIVLLFAFTGPYGTMESMAFGERLAYWLTLHALAWVIAILCAVAAERLLREVIVSMFARMMTGSLAAALPIGFAIGLVDYAFTGEATTLQSGLQRALFTVPLCALFCLLTYMAMSQKIAEAAVPEEASPGVSILDRLKPENRGPLLRLSVQDHYTEVVTSRGRELVLLRLADALKETAATPGLRVHRSHWVADAHVESLKRDNGRLLILTRDGTEIPVSRSYAEDVRRRFT</sequence>
<evidence type="ECO:0000313" key="3">
    <source>
        <dbReference type="EMBL" id="API50820.1"/>
    </source>
</evidence>
<dbReference type="PROSITE" id="PS50930">
    <property type="entry name" value="HTH_LYTTR"/>
    <property type="match status" value="1"/>
</dbReference>
<evidence type="ECO:0000313" key="4">
    <source>
        <dbReference type="Proteomes" id="UP000183050"/>
    </source>
</evidence>
<proteinExistence type="predicted"/>
<accession>A0A1L3Z5I6</accession>
<name>A0A1L3Z5I6_RHILE</name>
<feature type="transmembrane region" description="Helical" evidence="1">
    <location>
        <begin position="71"/>
        <end position="92"/>
    </location>
</feature>
<feature type="transmembrane region" description="Helical" evidence="1">
    <location>
        <begin position="104"/>
        <end position="123"/>
    </location>
</feature>
<evidence type="ECO:0000256" key="1">
    <source>
        <dbReference type="SAM" id="Phobius"/>
    </source>
</evidence>
<dbReference type="Pfam" id="PF04397">
    <property type="entry name" value="LytTR"/>
    <property type="match status" value="1"/>
</dbReference>
<dbReference type="PIRSF" id="PIRSF031737">
    <property type="entry name" value="TM_LytTR"/>
    <property type="match status" value="1"/>
</dbReference>
<dbReference type="InterPro" id="IPR007492">
    <property type="entry name" value="LytTR_DNA-bd_dom"/>
</dbReference>
<dbReference type="SMART" id="SM00850">
    <property type="entry name" value="LytTR"/>
    <property type="match status" value="1"/>
</dbReference>